<dbReference type="Proteomes" id="UP000492821">
    <property type="component" value="Unassembled WGS sequence"/>
</dbReference>
<reference evidence="1" key="1">
    <citation type="journal article" date="2013" name="Genetics">
        <title>The draft genome and transcriptome of Panagrellus redivivus are shaped by the harsh demands of a free-living lifestyle.</title>
        <authorList>
            <person name="Srinivasan J."/>
            <person name="Dillman A.R."/>
            <person name="Macchietto M.G."/>
            <person name="Heikkinen L."/>
            <person name="Lakso M."/>
            <person name="Fracchia K.M."/>
            <person name="Antoshechkin I."/>
            <person name="Mortazavi A."/>
            <person name="Wong G."/>
            <person name="Sternberg P.W."/>
        </authorList>
    </citation>
    <scope>NUCLEOTIDE SEQUENCE [LARGE SCALE GENOMIC DNA]</scope>
    <source>
        <strain evidence="1">MT8872</strain>
    </source>
</reference>
<name>A0A7E4WBU8_PANRE</name>
<sequence>MPFPLHALPYGLRRRLHELTTPIERYHLQIAGGDAPLYVCPPRLQPVRKITPVWRLSHDGKNLMAHYDKATYHNPDDITFDRHDLIACTGLVVIDNVMLDQLSSGPLLNHLLIRPMTLVFKVGDCSDAFVNAISKITDKSPRCIIVTSCSSAVSMCSVLTAFRRLRVLKVFKTPIADMEALFKKGKTRLSCLFIDNTAEEFKKIAVATVVKFLIAQKNGFCLAMIINGSTIEATESLKKHLNVEFPPLIRVEGKSEQMRYVKVESNGIIETFCLPLSKARLPLMRKPRTYRLSL</sequence>
<dbReference type="AlphaFoldDB" id="A0A7E4WBU8"/>
<evidence type="ECO:0000313" key="2">
    <source>
        <dbReference type="WBParaSite" id="Pan_g9364.t1"/>
    </source>
</evidence>
<keyword evidence="1" id="KW-1185">Reference proteome</keyword>
<protein>
    <submittedName>
        <fullName evidence="2">Glutaredoxin domain-containing protein</fullName>
    </submittedName>
</protein>
<proteinExistence type="predicted"/>
<reference evidence="2" key="2">
    <citation type="submission" date="2020-10" db="UniProtKB">
        <authorList>
            <consortium name="WormBaseParasite"/>
        </authorList>
    </citation>
    <scope>IDENTIFICATION</scope>
</reference>
<evidence type="ECO:0000313" key="1">
    <source>
        <dbReference type="Proteomes" id="UP000492821"/>
    </source>
</evidence>
<accession>A0A7E4WBU8</accession>
<organism evidence="1 2">
    <name type="scientific">Panagrellus redivivus</name>
    <name type="common">Microworm</name>
    <dbReference type="NCBI Taxonomy" id="6233"/>
    <lineage>
        <taxon>Eukaryota</taxon>
        <taxon>Metazoa</taxon>
        <taxon>Ecdysozoa</taxon>
        <taxon>Nematoda</taxon>
        <taxon>Chromadorea</taxon>
        <taxon>Rhabditida</taxon>
        <taxon>Tylenchina</taxon>
        <taxon>Panagrolaimomorpha</taxon>
        <taxon>Panagrolaimoidea</taxon>
        <taxon>Panagrolaimidae</taxon>
        <taxon>Panagrellus</taxon>
    </lineage>
</organism>
<dbReference type="WBParaSite" id="Pan_g9364.t1">
    <property type="protein sequence ID" value="Pan_g9364.t1"/>
    <property type="gene ID" value="Pan_g9364"/>
</dbReference>